<reference evidence="1 2" key="1">
    <citation type="submission" date="2015-08" db="EMBL/GenBank/DDBJ databases">
        <authorList>
            <person name="Babu N.S."/>
            <person name="Beckwith C.J."/>
            <person name="Beseler K.G."/>
            <person name="Brison A."/>
            <person name="Carone J.V."/>
            <person name="Caskin T.P."/>
            <person name="Diamond M."/>
            <person name="Durham M.E."/>
            <person name="Foxe J.M."/>
            <person name="Go M."/>
            <person name="Henderson B.A."/>
            <person name="Jones I.B."/>
            <person name="McGettigan J.A."/>
            <person name="Micheletti S.J."/>
            <person name="Nasrallah M.E."/>
            <person name="Ortiz D."/>
            <person name="Piller C.R."/>
            <person name="Privatt S.R."/>
            <person name="Schneider S.L."/>
            <person name="Sharp S."/>
            <person name="Smith T.C."/>
            <person name="Stanton J.D."/>
            <person name="Ullery H.E."/>
            <person name="Wilson R.J."/>
            <person name="Serrano M.G."/>
            <person name="Buck G."/>
            <person name="Lee V."/>
            <person name="Wang Y."/>
            <person name="Carvalho R."/>
            <person name="Voegtly L."/>
            <person name="Shi R."/>
            <person name="Duckworth R."/>
            <person name="Johnson A."/>
            <person name="Loviza R."/>
            <person name="Walstead R."/>
            <person name="Shah Z."/>
            <person name="Kiflezghi M."/>
            <person name="Wade K."/>
            <person name="Ball S.L."/>
            <person name="Bradley K.W."/>
            <person name="Asai D.J."/>
            <person name="Bowman C.A."/>
            <person name="Russell D.A."/>
            <person name="Pope W.H."/>
            <person name="Jacobs-Sera D."/>
            <person name="Hendrix R.W."/>
            <person name="Hatfull G.F."/>
        </authorList>
    </citation>
    <scope>NUCLEOTIDE SEQUENCE [LARGE SCALE GENOMIC DNA]</scope>
    <source>
        <strain evidence="1 2">DSM 27648</strain>
    </source>
</reference>
<name>A0A0K1QEF6_9BACT</name>
<dbReference type="PANTHER" id="PTHR43619">
    <property type="entry name" value="S-ADENOSYL-L-METHIONINE-DEPENDENT METHYLTRANSFERASE YKTD-RELATED"/>
    <property type="match status" value="1"/>
</dbReference>
<accession>A0A0K1QEF6</accession>
<proteinExistence type="predicted"/>
<keyword evidence="2" id="KW-1185">Reference proteome</keyword>
<dbReference type="Gene3D" id="3.40.50.150">
    <property type="entry name" value="Vaccinia Virus protein VP39"/>
    <property type="match status" value="1"/>
</dbReference>
<sequence length="251" mass="27869">MHEEDVLSLVGRAEARRRFPDLGFSDPAAENVLTKLELDAGRFDDRRLRASMMRTMVVDGIVRQFFERHPQGLAVALNPGLCTRFSRMDNGVLRWIELEPPGFAEFKSSLFDPSERHIIATCCSVGCTGWMRRLRGAEDVPTILIAQGALLRAHVADRDAFFLRAAEWLPAGTELVMDYDAKAPIRPSSLRANVSLEVGDGCGGWARFPRMRFVSSGEYAPRLAHELSGLNAVSRLFKGNAGPSVAHLRFV</sequence>
<dbReference type="AlphaFoldDB" id="A0A0K1QEF6"/>
<dbReference type="Proteomes" id="UP000064967">
    <property type="component" value="Chromosome"/>
</dbReference>
<organism evidence="1 2">
    <name type="scientific">Labilithrix luteola</name>
    <dbReference type="NCBI Taxonomy" id="1391654"/>
    <lineage>
        <taxon>Bacteria</taxon>
        <taxon>Pseudomonadati</taxon>
        <taxon>Myxococcota</taxon>
        <taxon>Polyangia</taxon>
        <taxon>Polyangiales</taxon>
        <taxon>Labilitrichaceae</taxon>
        <taxon>Labilithrix</taxon>
    </lineage>
</organism>
<dbReference type="InterPro" id="IPR029063">
    <property type="entry name" value="SAM-dependent_MTases_sf"/>
</dbReference>
<dbReference type="EMBL" id="CP012333">
    <property type="protein sequence ID" value="AKV04151.1"/>
    <property type="molecule type" value="Genomic_DNA"/>
</dbReference>
<dbReference type="STRING" id="1391654.AKJ09_10814"/>
<evidence type="ECO:0000313" key="2">
    <source>
        <dbReference type="Proteomes" id="UP000064967"/>
    </source>
</evidence>
<dbReference type="KEGG" id="llu:AKJ09_10814"/>
<protein>
    <submittedName>
        <fullName evidence="1">Tetracenomycin C synthesis protein</fullName>
    </submittedName>
</protein>
<dbReference type="PANTHER" id="PTHR43619:SF2">
    <property type="entry name" value="S-ADENOSYL-L-METHIONINE-DEPENDENT METHYLTRANSFERASES SUPERFAMILY PROTEIN"/>
    <property type="match status" value="1"/>
</dbReference>
<evidence type="ECO:0000313" key="1">
    <source>
        <dbReference type="EMBL" id="AKV04151.1"/>
    </source>
</evidence>
<gene>
    <name evidence="1" type="ORF">AKJ09_10814</name>
</gene>
<dbReference type="SUPFAM" id="SSF53335">
    <property type="entry name" value="S-adenosyl-L-methionine-dependent methyltransferases"/>
    <property type="match status" value="1"/>
</dbReference>